<evidence type="ECO:0000313" key="9">
    <source>
        <dbReference type="EMBL" id="EGU71701.1"/>
    </source>
</evidence>
<protein>
    <recommendedName>
        <fullName evidence="8">SET domain-containing protein</fullName>
    </recommendedName>
</protein>
<dbReference type="GO" id="GO:0008168">
    <property type="term" value="F:methyltransferase activity"/>
    <property type="evidence" value="ECO:0007669"/>
    <property type="project" value="UniProtKB-KW"/>
</dbReference>
<feature type="domain" description="SET" evidence="8">
    <location>
        <begin position="323"/>
        <end position="439"/>
    </location>
</feature>
<keyword evidence="7" id="KW-0539">Nucleus</keyword>
<evidence type="ECO:0000256" key="5">
    <source>
        <dbReference type="ARBA" id="ARBA00022679"/>
    </source>
</evidence>
<dbReference type="GO" id="GO:0005694">
    <property type="term" value="C:chromosome"/>
    <property type="evidence" value="ECO:0007669"/>
    <property type="project" value="UniProtKB-SubCell"/>
</dbReference>
<dbReference type="GO" id="GO:0005634">
    <property type="term" value="C:nucleus"/>
    <property type="evidence" value="ECO:0007669"/>
    <property type="project" value="UniProtKB-SubCell"/>
</dbReference>
<evidence type="ECO:0000259" key="8">
    <source>
        <dbReference type="PROSITE" id="PS50280"/>
    </source>
</evidence>
<accession>F9GGK5</accession>
<dbReference type="OrthoDB" id="4988718at2759"/>
<dbReference type="PROSITE" id="PS50280">
    <property type="entry name" value="SET"/>
    <property type="match status" value="1"/>
</dbReference>
<keyword evidence="4" id="KW-0489">Methyltransferase</keyword>
<dbReference type="EMBL" id="AFQF01007806">
    <property type="protein sequence ID" value="EGU71701.1"/>
    <property type="molecule type" value="Genomic_DNA"/>
</dbReference>
<gene>
    <name evidence="9" type="ORF">FOXB_17789</name>
</gene>
<reference evidence="9" key="1">
    <citation type="journal article" date="2012" name="Mol. Plant Microbe Interact.">
        <title>A highly conserved effector in Fusarium oxysporum is required for full virulence on Arabidopsis.</title>
        <authorList>
            <person name="Thatcher L.F."/>
            <person name="Gardiner D.M."/>
            <person name="Kazan K."/>
            <person name="Manners J."/>
        </authorList>
    </citation>
    <scope>NUCLEOTIDE SEQUENCE [LARGE SCALE GENOMIC DNA]</scope>
    <source>
        <strain evidence="9">Fo5176</strain>
    </source>
</reference>
<dbReference type="Gene3D" id="2.170.270.10">
    <property type="entry name" value="SET domain"/>
    <property type="match status" value="1"/>
</dbReference>
<dbReference type="STRING" id="660025.F9GGK5"/>
<dbReference type="GO" id="GO:0032259">
    <property type="term" value="P:methylation"/>
    <property type="evidence" value="ECO:0007669"/>
    <property type="project" value="UniProtKB-KW"/>
</dbReference>
<dbReference type="InterPro" id="IPR050777">
    <property type="entry name" value="SET2_Histone-Lys_MeTrsfase"/>
</dbReference>
<evidence type="ECO:0000256" key="6">
    <source>
        <dbReference type="ARBA" id="ARBA00022691"/>
    </source>
</evidence>
<evidence type="ECO:0000256" key="3">
    <source>
        <dbReference type="ARBA" id="ARBA00022454"/>
    </source>
</evidence>
<dbReference type="SUPFAM" id="SSF82199">
    <property type="entry name" value="SET domain"/>
    <property type="match status" value="1"/>
</dbReference>
<dbReference type="InterPro" id="IPR046341">
    <property type="entry name" value="SET_dom_sf"/>
</dbReference>
<dbReference type="SMART" id="SM00317">
    <property type="entry name" value="SET"/>
    <property type="match status" value="1"/>
</dbReference>
<evidence type="ECO:0000256" key="2">
    <source>
        <dbReference type="ARBA" id="ARBA00004286"/>
    </source>
</evidence>
<evidence type="ECO:0000256" key="7">
    <source>
        <dbReference type="ARBA" id="ARBA00023242"/>
    </source>
</evidence>
<dbReference type="AlphaFoldDB" id="F9GGK5"/>
<evidence type="ECO:0000256" key="1">
    <source>
        <dbReference type="ARBA" id="ARBA00004123"/>
    </source>
</evidence>
<keyword evidence="5" id="KW-0808">Transferase</keyword>
<name>F9GGK5_FUSOF</name>
<keyword evidence="6" id="KW-0949">S-adenosyl-L-methionine</keyword>
<dbReference type="PANTHER" id="PTHR22884">
    <property type="entry name" value="SET DOMAIN PROTEINS"/>
    <property type="match status" value="1"/>
</dbReference>
<evidence type="ECO:0000256" key="4">
    <source>
        <dbReference type="ARBA" id="ARBA00022603"/>
    </source>
</evidence>
<dbReference type="InterPro" id="IPR001214">
    <property type="entry name" value="SET_dom"/>
</dbReference>
<proteinExistence type="predicted"/>
<comment type="caution">
    <text evidence="9">The sequence shown here is derived from an EMBL/GenBank/DDBJ whole genome shotgun (WGS) entry which is preliminary data.</text>
</comment>
<sequence length="484" mass="55418">MKTPIHINEPNTHPLFNIHALACKGHSSAVGPGLVFGRDKNLSANLSSAKWSRRLTKKHSWHILSNYKSSKYVNSLDWISLFSIMRSPHSLIQTYVPVTDNARFNEIDEHYKRNGRQCGICGEWKINLSAHISTQHTGSTYALISNGEATRDKRRSLAQRRKNQRLKTIFPPEVLALVRDMNDSLPPKVRHSGGQFLKGPLQGQKVPGLPQFFEKSSGRLKYCYMDLVKKPEMSPKPRAVFRRTCNMSPAEPFPNKSWFRGSGLSVVTTITTNVWTPDKYPDWTGPPGFLAGKDPTWIPKGLRQCAFCNQSVCDCIRKKVRHDEPCIRKTPNMGEGALARTDYEKDEFLGELVGELAPIAHYTDGWAADLFRDDLYPDRKEVAWCQVYPRYMGNWVRKVNHSCEFNCVFESWNISGRWRVMLRATCQIKRGSWILVNYGEEYWQENHRCLCGSNYCVSDRDSRTRRAQETQEEKPAPGSRVSPC</sequence>
<keyword evidence="3" id="KW-0158">Chromosome</keyword>
<comment type="subcellular location">
    <subcellularLocation>
        <location evidence="2">Chromosome</location>
    </subcellularLocation>
    <subcellularLocation>
        <location evidence="1">Nucleus</location>
    </subcellularLocation>
</comment>
<dbReference type="Pfam" id="PF00856">
    <property type="entry name" value="SET"/>
    <property type="match status" value="1"/>
</dbReference>
<organism evidence="9">
    <name type="scientific">Fusarium oxysporum (strain Fo5176)</name>
    <name type="common">Fusarium vascular wilt</name>
    <dbReference type="NCBI Taxonomy" id="660025"/>
    <lineage>
        <taxon>Eukaryota</taxon>
        <taxon>Fungi</taxon>
        <taxon>Dikarya</taxon>
        <taxon>Ascomycota</taxon>
        <taxon>Pezizomycotina</taxon>
        <taxon>Sordariomycetes</taxon>
        <taxon>Hypocreomycetidae</taxon>
        <taxon>Hypocreales</taxon>
        <taxon>Nectriaceae</taxon>
        <taxon>Fusarium</taxon>
        <taxon>Fusarium oxysporum species complex</taxon>
    </lineage>
</organism>